<comment type="caution">
    <text evidence="2">The sequence shown here is derived from an EMBL/GenBank/DDBJ whole genome shotgun (WGS) entry which is preliminary data.</text>
</comment>
<sequence>MNPFYLFLILSLNLFLGFFLKENVSDIMFHLFMSNLLAALQFSDEMKKQTLLSKDYYMYIFIHIIYSVICVTILSFYFNFWVKIGLFLMLFIIVTTYLKFIKNK</sequence>
<reference evidence="2 3" key="1">
    <citation type="journal article" date="2018" name="Front. Microbiol.">
        <title>Description and Comparative Genomics of Macrococcus caseolyticus subsp. hominis subsp. nov., Macrococcus goetzii sp. nov., Macrococcus epidermidis sp. nov., and Macrococcus bohemicus sp. nov., Novel Macrococci From Human Clinical Material With Virulence Potential and Suspected Uptake of Foreign DNA by Natural Transformation.</title>
        <authorList>
            <person name="Maslanova I."/>
            <person name="Wertheimer Z."/>
            <person name="Sedlacek I."/>
            <person name="Svec P."/>
            <person name="Indrakova A."/>
            <person name="Kovarovic V."/>
            <person name="Schumann P."/>
            <person name="Sproer C."/>
            <person name="Kralova S."/>
            <person name="Sedo O."/>
            <person name="Kristofova L."/>
            <person name="Vrbovska V."/>
            <person name="Fuzik T."/>
            <person name="Petras P."/>
            <person name="Zdrahal Z."/>
            <person name="Ruzickova V."/>
            <person name="Doskar J."/>
            <person name="Pantucek R."/>
        </authorList>
    </citation>
    <scope>NUCLEOTIDE SEQUENCE [LARGE SCALE GENOMIC DNA]</scope>
    <source>
        <strain evidence="2 3">01/688</strain>
    </source>
</reference>
<dbReference type="AlphaFoldDB" id="A0A327ZTQ7"/>
<keyword evidence="1" id="KW-0812">Transmembrane</keyword>
<keyword evidence="1" id="KW-1133">Transmembrane helix</keyword>
<feature type="transmembrane region" description="Helical" evidence="1">
    <location>
        <begin position="84"/>
        <end position="101"/>
    </location>
</feature>
<evidence type="ECO:0000313" key="2">
    <source>
        <dbReference type="EMBL" id="RAK44388.1"/>
    </source>
</evidence>
<protein>
    <submittedName>
        <fullName evidence="2">Uncharacterized protein</fullName>
    </submittedName>
</protein>
<evidence type="ECO:0000256" key="1">
    <source>
        <dbReference type="SAM" id="Phobius"/>
    </source>
</evidence>
<dbReference type="Proteomes" id="UP000249808">
    <property type="component" value="Unassembled WGS sequence"/>
</dbReference>
<proteinExistence type="predicted"/>
<keyword evidence="1" id="KW-0472">Membrane</keyword>
<dbReference type="EMBL" id="PZJH01000004">
    <property type="protein sequence ID" value="RAK44388.1"/>
    <property type="molecule type" value="Genomic_DNA"/>
</dbReference>
<name>A0A327ZTQ7_9STAP</name>
<keyword evidence="3" id="KW-1185">Reference proteome</keyword>
<accession>A0A327ZTQ7</accession>
<feature type="transmembrane region" description="Helical" evidence="1">
    <location>
        <begin position="56"/>
        <end position="78"/>
    </location>
</feature>
<organism evidence="2 3">
    <name type="scientific">Macrococcus epidermidis</name>
    <dbReference type="NCBI Taxonomy" id="1902580"/>
    <lineage>
        <taxon>Bacteria</taxon>
        <taxon>Bacillati</taxon>
        <taxon>Bacillota</taxon>
        <taxon>Bacilli</taxon>
        <taxon>Bacillales</taxon>
        <taxon>Staphylococcaceae</taxon>
        <taxon>Macrococcus</taxon>
    </lineage>
</organism>
<gene>
    <name evidence="2" type="ORF">BHU61_09550</name>
</gene>
<evidence type="ECO:0000313" key="3">
    <source>
        <dbReference type="Proteomes" id="UP000249808"/>
    </source>
</evidence>